<reference evidence="1 2" key="1">
    <citation type="submission" date="2022-07" db="EMBL/GenBank/DDBJ databases">
        <title>Novel species in genus cellulomonas.</title>
        <authorList>
            <person name="Ye L."/>
        </authorList>
    </citation>
    <scope>NUCLEOTIDE SEQUENCE [LARGE SCALE GENOMIC DNA]</scope>
    <source>
        <strain evidence="2">zg-Y908</strain>
    </source>
</reference>
<proteinExistence type="predicted"/>
<name>A0ABY5K6W7_9CELL</name>
<organism evidence="1 2">
    <name type="scientific">Cellulomonas wangsupingiae</name>
    <dbReference type="NCBI Taxonomy" id="2968085"/>
    <lineage>
        <taxon>Bacteria</taxon>
        <taxon>Bacillati</taxon>
        <taxon>Actinomycetota</taxon>
        <taxon>Actinomycetes</taxon>
        <taxon>Micrococcales</taxon>
        <taxon>Cellulomonadaceae</taxon>
        <taxon>Cellulomonas</taxon>
    </lineage>
</organism>
<evidence type="ECO:0008006" key="3">
    <source>
        <dbReference type="Google" id="ProtNLM"/>
    </source>
</evidence>
<dbReference type="EMBL" id="CP101989">
    <property type="protein sequence ID" value="UUI65803.1"/>
    <property type="molecule type" value="Genomic_DNA"/>
</dbReference>
<evidence type="ECO:0000313" key="1">
    <source>
        <dbReference type="EMBL" id="UUI65803.1"/>
    </source>
</evidence>
<dbReference type="RefSeq" id="WP_227563868.1">
    <property type="nucleotide sequence ID" value="NZ_CP101989.1"/>
</dbReference>
<accession>A0ABY5K6W7</accession>
<dbReference type="Proteomes" id="UP001317322">
    <property type="component" value="Chromosome"/>
</dbReference>
<evidence type="ECO:0000313" key="2">
    <source>
        <dbReference type="Proteomes" id="UP001317322"/>
    </source>
</evidence>
<gene>
    <name evidence="1" type="ORF">NP075_03470</name>
</gene>
<protein>
    <recommendedName>
        <fullName evidence="3">Resolvase/invertase-type recombinase catalytic domain-containing protein</fullName>
    </recommendedName>
</protein>
<sequence length="86" mass="9642">MRFSGAGVEQEGSWVTAFRGEDVLHEKKRLLAMHQLGVRVVDIWQDDIESGAYRGIVDREVEAAMRAEKVLPSAPHVAVPEERGDR</sequence>
<keyword evidence="2" id="KW-1185">Reference proteome</keyword>